<dbReference type="EMBL" id="LAOD01000014">
    <property type="protein sequence ID" value="KJV86592.1"/>
    <property type="molecule type" value="Genomic_DNA"/>
</dbReference>
<organism evidence="1 3">
    <name type="scientific">Anaplasma phagocytophilum str. CRT53-1</name>
    <dbReference type="NCBI Taxonomy" id="1359157"/>
    <lineage>
        <taxon>Bacteria</taxon>
        <taxon>Pseudomonadati</taxon>
        <taxon>Pseudomonadota</taxon>
        <taxon>Alphaproteobacteria</taxon>
        <taxon>Rickettsiales</taxon>
        <taxon>Anaplasmataceae</taxon>
        <taxon>Anaplasma</taxon>
        <taxon>phagocytophilum group</taxon>
    </lineage>
</organism>
<dbReference type="AlphaFoldDB" id="A0A0F3Q2Z7"/>
<comment type="caution">
    <text evidence="1">The sequence shown here is derived from an EMBL/GenBank/DDBJ whole genome shotgun (WGS) entry which is preliminary data.</text>
</comment>
<evidence type="ECO:0000313" key="3">
    <source>
        <dbReference type="Proteomes" id="UP000033722"/>
    </source>
</evidence>
<reference evidence="1 3" key="1">
    <citation type="submission" date="2015-01" db="EMBL/GenBank/DDBJ databases">
        <title>Genome Sequencing of Rickettsiales.</title>
        <authorList>
            <person name="Daugherty S.C."/>
            <person name="Su Q."/>
            <person name="Abolude K."/>
            <person name="Beier-Sexton M."/>
            <person name="Carlyon J.A."/>
            <person name="Carter R."/>
            <person name="Day N.P."/>
            <person name="Dumler S.J."/>
            <person name="Dyachenko V."/>
            <person name="Godinez A."/>
            <person name="Kurtti T.J."/>
            <person name="Lichay M."/>
            <person name="Mullins K.E."/>
            <person name="Ott S."/>
            <person name="Pappas-Brown V."/>
            <person name="Paris D.H."/>
            <person name="Patel P."/>
            <person name="Richards A.L."/>
            <person name="Sadzewicz L."/>
            <person name="Sears K."/>
            <person name="Seidman D."/>
            <person name="Sengamalay N."/>
            <person name="Stenos J."/>
            <person name="Tallon L.J."/>
            <person name="Vincent G."/>
            <person name="Fraser C.M."/>
            <person name="Munderloh U."/>
            <person name="Dunning-Hotopp J.C."/>
        </authorList>
    </citation>
    <scope>NUCLEOTIDE SEQUENCE [LARGE SCALE GENOMIC DNA]</scope>
    <source>
        <strain evidence="1 3">CRT53-1</strain>
    </source>
</reference>
<accession>A0A0F3Q2Z7</accession>
<dbReference type="Proteomes" id="UP000033722">
    <property type="component" value="Unassembled WGS sequence"/>
</dbReference>
<protein>
    <submittedName>
        <fullName evidence="1">Uncharacterized protein</fullName>
    </submittedName>
</protein>
<dbReference type="PATRIC" id="fig|1359157.3.peg.156"/>
<evidence type="ECO:0000313" key="2">
    <source>
        <dbReference type="EMBL" id="KJV86629.1"/>
    </source>
</evidence>
<gene>
    <name evidence="2" type="ORF">APHCRT_0502</name>
    <name evidence="1" type="ORF">APHCRT_0511</name>
</gene>
<name>A0A0F3Q2Z7_ANAPH</name>
<evidence type="ECO:0000313" key="1">
    <source>
        <dbReference type="EMBL" id="KJV86592.1"/>
    </source>
</evidence>
<dbReference type="EMBL" id="LAOD01000013">
    <property type="protein sequence ID" value="KJV86629.1"/>
    <property type="molecule type" value="Genomic_DNA"/>
</dbReference>
<proteinExistence type="predicted"/>
<sequence length="43" mass="4724">MRYDLCSSAILSNIVTDGMLCANYRAVCGSSDTLKRIAQVRDL</sequence>